<evidence type="ECO:0000313" key="1">
    <source>
        <dbReference type="EMBL" id="QES45266.1"/>
    </source>
</evidence>
<dbReference type="Proteomes" id="UP000324015">
    <property type="component" value="Chromosome"/>
</dbReference>
<name>A0A5P2CQT7_STRVZ</name>
<sequence>MAALTTRFIVNAGTAPTTGAASVSDTAEIGNGVNSFLYYENTGTQKTVTITVPGNNSYGQPNPDPALTLAATTGRLWIPLRKEYDQGDGTGRCVVTMSPDATGVTVAVVRMS</sequence>
<dbReference type="AlphaFoldDB" id="A0A5P2CQT7"/>
<protein>
    <submittedName>
        <fullName evidence="1">Uncharacterized protein</fullName>
    </submittedName>
</protein>
<dbReference type="RefSeq" id="WP_150187576.1">
    <property type="nucleotide sequence ID" value="NZ_CP029191.1"/>
</dbReference>
<reference evidence="1 2" key="1">
    <citation type="submission" date="2018-05" db="EMBL/GenBank/DDBJ databases">
        <title>Streptomyces venezuelae.</title>
        <authorList>
            <person name="Kim W."/>
            <person name="Lee N."/>
            <person name="Cho B.-K."/>
        </authorList>
    </citation>
    <scope>NUCLEOTIDE SEQUENCE [LARGE SCALE GENOMIC DNA]</scope>
    <source>
        <strain evidence="1 2">ATCC 14585</strain>
    </source>
</reference>
<organism evidence="1 2">
    <name type="scientific">Streptomyces venezuelae</name>
    <dbReference type="NCBI Taxonomy" id="54571"/>
    <lineage>
        <taxon>Bacteria</taxon>
        <taxon>Bacillati</taxon>
        <taxon>Actinomycetota</taxon>
        <taxon>Actinomycetes</taxon>
        <taxon>Kitasatosporales</taxon>
        <taxon>Streptomycetaceae</taxon>
        <taxon>Streptomyces</taxon>
    </lineage>
</organism>
<dbReference type="EMBL" id="CP029191">
    <property type="protein sequence ID" value="QES45266.1"/>
    <property type="molecule type" value="Genomic_DNA"/>
</dbReference>
<accession>A0A5P2CQT7</accession>
<gene>
    <name evidence="1" type="ORF">DEJ49_33550</name>
</gene>
<evidence type="ECO:0000313" key="2">
    <source>
        <dbReference type="Proteomes" id="UP000324015"/>
    </source>
</evidence>
<proteinExistence type="predicted"/>